<dbReference type="Proteomes" id="UP000030671">
    <property type="component" value="Unassembled WGS sequence"/>
</dbReference>
<name>W4K155_HETIT</name>
<dbReference type="InParanoid" id="W4K155"/>
<feature type="region of interest" description="Disordered" evidence="1">
    <location>
        <begin position="1"/>
        <end position="35"/>
    </location>
</feature>
<dbReference type="RefSeq" id="XP_009548128.1">
    <property type="nucleotide sequence ID" value="XM_009549833.1"/>
</dbReference>
<feature type="compositionally biased region" description="Low complexity" evidence="1">
    <location>
        <begin position="1"/>
        <end position="11"/>
    </location>
</feature>
<protein>
    <submittedName>
        <fullName evidence="2">Uncharacterized protein</fullName>
    </submittedName>
</protein>
<feature type="region of interest" description="Disordered" evidence="1">
    <location>
        <begin position="50"/>
        <end position="78"/>
    </location>
</feature>
<dbReference type="HOGENOM" id="CLU_125566_0_0_1"/>
<feature type="compositionally biased region" description="Acidic residues" evidence="1">
    <location>
        <begin position="50"/>
        <end position="61"/>
    </location>
</feature>
<evidence type="ECO:0000313" key="3">
    <source>
        <dbReference type="Proteomes" id="UP000030671"/>
    </source>
</evidence>
<reference evidence="2 3" key="1">
    <citation type="journal article" date="2012" name="New Phytol.">
        <title>Insight into trade-off between wood decay and parasitism from the genome of a fungal forest pathogen.</title>
        <authorList>
            <person name="Olson A."/>
            <person name="Aerts A."/>
            <person name="Asiegbu F."/>
            <person name="Belbahri L."/>
            <person name="Bouzid O."/>
            <person name="Broberg A."/>
            <person name="Canback B."/>
            <person name="Coutinho P.M."/>
            <person name="Cullen D."/>
            <person name="Dalman K."/>
            <person name="Deflorio G."/>
            <person name="van Diepen L.T."/>
            <person name="Dunand C."/>
            <person name="Duplessis S."/>
            <person name="Durling M."/>
            <person name="Gonthier P."/>
            <person name="Grimwood J."/>
            <person name="Fossdal C.G."/>
            <person name="Hansson D."/>
            <person name="Henrissat B."/>
            <person name="Hietala A."/>
            <person name="Himmelstrand K."/>
            <person name="Hoffmeister D."/>
            <person name="Hogberg N."/>
            <person name="James T.Y."/>
            <person name="Karlsson M."/>
            <person name="Kohler A."/>
            <person name="Kues U."/>
            <person name="Lee Y.H."/>
            <person name="Lin Y.C."/>
            <person name="Lind M."/>
            <person name="Lindquist E."/>
            <person name="Lombard V."/>
            <person name="Lucas S."/>
            <person name="Lunden K."/>
            <person name="Morin E."/>
            <person name="Murat C."/>
            <person name="Park J."/>
            <person name="Raffaello T."/>
            <person name="Rouze P."/>
            <person name="Salamov A."/>
            <person name="Schmutz J."/>
            <person name="Solheim H."/>
            <person name="Stahlberg J."/>
            <person name="Velez H."/>
            <person name="de Vries R.P."/>
            <person name="Wiebenga A."/>
            <person name="Woodward S."/>
            <person name="Yakovlev I."/>
            <person name="Garbelotto M."/>
            <person name="Martin F."/>
            <person name="Grigoriev I.V."/>
            <person name="Stenlid J."/>
        </authorList>
    </citation>
    <scope>NUCLEOTIDE SEQUENCE [LARGE SCALE GENOMIC DNA]</scope>
    <source>
        <strain evidence="2 3">TC 32-1</strain>
    </source>
</reference>
<evidence type="ECO:0000256" key="1">
    <source>
        <dbReference type="SAM" id="MobiDB-lite"/>
    </source>
</evidence>
<dbReference type="GeneID" id="20676287"/>
<gene>
    <name evidence="2" type="ORF">HETIRDRAFT_452686</name>
</gene>
<dbReference type="EMBL" id="KI925460">
    <property type="protein sequence ID" value="ETW79547.1"/>
    <property type="molecule type" value="Genomic_DNA"/>
</dbReference>
<accession>W4K155</accession>
<dbReference type="AlphaFoldDB" id="W4K155"/>
<evidence type="ECO:0000313" key="2">
    <source>
        <dbReference type="EMBL" id="ETW79547.1"/>
    </source>
</evidence>
<sequence>MSSSKSIYLSSKDTLIERPYEETPSTEPSIPSTPEMFIVEERSVPWDTDEEQAAWEAEEGFSEPSPSRSPSPPPLIRMQDEGIIFPDRETYLTTPVTYMMGLIERTPNTEFVLGPT</sequence>
<organism evidence="2 3">
    <name type="scientific">Heterobasidion irregulare (strain TC 32-1)</name>
    <dbReference type="NCBI Taxonomy" id="747525"/>
    <lineage>
        <taxon>Eukaryota</taxon>
        <taxon>Fungi</taxon>
        <taxon>Dikarya</taxon>
        <taxon>Basidiomycota</taxon>
        <taxon>Agaricomycotina</taxon>
        <taxon>Agaricomycetes</taxon>
        <taxon>Russulales</taxon>
        <taxon>Bondarzewiaceae</taxon>
        <taxon>Heterobasidion</taxon>
        <taxon>Heterobasidion annosum species complex</taxon>
    </lineage>
</organism>
<proteinExistence type="predicted"/>
<keyword evidence="3" id="KW-1185">Reference proteome</keyword>
<dbReference type="KEGG" id="hir:HETIRDRAFT_452686"/>
<feature type="compositionally biased region" description="Low complexity" evidence="1">
    <location>
        <begin position="22"/>
        <end position="35"/>
    </location>
</feature>